<dbReference type="InterPro" id="IPR025833">
    <property type="entry name" value="GDYXXLXY"/>
</dbReference>
<dbReference type="Proteomes" id="UP000581135">
    <property type="component" value="Unassembled WGS sequence"/>
</dbReference>
<dbReference type="RefSeq" id="WP_183416102.1">
    <property type="nucleotide sequence ID" value="NZ_JACHXA010000003.1"/>
</dbReference>
<gene>
    <name evidence="1" type="ORF">FHR98_001572</name>
</gene>
<evidence type="ECO:0000313" key="1">
    <source>
        <dbReference type="EMBL" id="MBB3065293.1"/>
    </source>
</evidence>
<dbReference type="AlphaFoldDB" id="A0A839SWG1"/>
<accession>A0A839SWG1</accession>
<evidence type="ECO:0000313" key="2">
    <source>
        <dbReference type="Proteomes" id="UP000581135"/>
    </source>
</evidence>
<sequence length="169" mass="18676">MNRRALDILGVLAGLVLVLGLANWNILAKQSIVETGQKVLLPLQPVDPRSLIQGDYMRLDYSPDLHARGEIPKGSPRKGTAIMLLDSDGVARFQRFDDESPLAPSEVRLRYKLVTDAGRMRYGAESFFFQEGQRQAYQVARFGVLHVASDGTSVLIGLADENRALIVPE</sequence>
<dbReference type="Pfam" id="PF14345">
    <property type="entry name" value="GDYXXLXY"/>
    <property type="match status" value="1"/>
</dbReference>
<keyword evidence="2" id="KW-1185">Reference proteome</keyword>
<proteinExistence type="predicted"/>
<comment type="caution">
    <text evidence="1">The sequence shown here is derived from an EMBL/GenBank/DDBJ whole genome shotgun (WGS) entry which is preliminary data.</text>
</comment>
<protein>
    <submittedName>
        <fullName evidence="1">Putative membrane-anchored protein</fullName>
    </submittedName>
</protein>
<reference evidence="1 2" key="1">
    <citation type="submission" date="2020-08" db="EMBL/GenBank/DDBJ databases">
        <title>Genomic Encyclopedia of Type Strains, Phase III (KMG-III): the genomes of soil and plant-associated and newly described type strains.</title>
        <authorList>
            <person name="Whitman W."/>
        </authorList>
    </citation>
    <scope>NUCLEOTIDE SEQUENCE [LARGE SCALE GENOMIC DNA]</scope>
    <source>
        <strain evidence="1 2">CECT 8803</strain>
    </source>
</reference>
<dbReference type="EMBL" id="JACHXA010000003">
    <property type="protein sequence ID" value="MBB3065293.1"/>
    <property type="molecule type" value="Genomic_DNA"/>
</dbReference>
<organism evidence="1 2">
    <name type="scientific">Limibacillus halophilus</name>
    <dbReference type="NCBI Taxonomy" id="1579333"/>
    <lineage>
        <taxon>Bacteria</taxon>
        <taxon>Pseudomonadati</taxon>
        <taxon>Pseudomonadota</taxon>
        <taxon>Alphaproteobacteria</taxon>
        <taxon>Rhodospirillales</taxon>
        <taxon>Rhodovibrionaceae</taxon>
        <taxon>Limibacillus</taxon>
    </lineage>
</organism>
<name>A0A839SWG1_9PROT</name>